<evidence type="ECO:0000313" key="3">
    <source>
        <dbReference type="Proteomes" id="UP000013006"/>
    </source>
</evidence>
<dbReference type="EMBL" id="CP003928">
    <property type="protein sequence ID" value="AGJ62316.1"/>
    <property type="molecule type" value="Genomic_DNA"/>
</dbReference>
<protein>
    <submittedName>
        <fullName evidence="2">SAM-dependent methyltransferase</fullName>
    </submittedName>
</protein>
<gene>
    <name evidence="2" type="ORF">SiL_0862</name>
</gene>
<proteinExistence type="predicted"/>
<dbReference type="KEGG" id="sic:SiL_0862"/>
<dbReference type="GeneID" id="15297353"/>
<dbReference type="InterPro" id="IPR052514">
    <property type="entry name" value="SAM-dependent_MTase"/>
</dbReference>
<dbReference type="InterPro" id="IPR029063">
    <property type="entry name" value="SAM-dependent_MTases_sf"/>
</dbReference>
<dbReference type="GO" id="GO:0032259">
    <property type="term" value="P:methylation"/>
    <property type="evidence" value="ECO:0007669"/>
    <property type="project" value="UniProtKB-KW"/>
</dbReference>
<dbReference type="Proteomes" id="UP000013006">
    <property type="component" value="Chromosome"/>
</dbReference>
<name>M9UCQ1_SACIS</name>
<keyword evidence="2" id="KW-0489">Methyltransferase</keyword>
<evidence type="ECO:0000259" key="1">
    <source>
        <dbReference type="Pfam" id="PF05050"/>
    </source>
</evidence>
<accession>M9UCQ1</accession>
<dbReference type="NCBIfam" id="TIGR01444">
    <property type="entry name" value="fkbM_fam"/>
    <property type="match status" value="1"/>
</dbReference>
<dbReference type="InterPro" id="IPR006342">
    <property type="entry name" value="FkbM_mtfrase"/>
</dbReference>
<sequence length="298" mass="34428">MARELFYKLSYFFLILSNKYGFTNYLHFLIKKGKIAFPSGFSIRVNKENFRDILSLYLFSIKYGVDIGNDWKIDENNYTLTTPDGIKFSLKGFDHIIFAETFLYDTHFIDYNLEGRNVIHAGAYVGETALYYAKKGAYVYAFEPQLDCYNIAMQNLRLNPELSSRIVLKNWAIGEDGEIEFPQTRCNGGISAYDNYKEKVKVRSVSISTILNEFNITNPDILDLDIKGAEFQVINDKAIQKFQIVRIEYLTVINGKRIGDLNYLIEKLKAYGFTKIRIYKHNELPYNISVNGTILASK</sequence>
<dbReference type="AlphaFoldDB" id="M9UCQ1"/>
<keyword evidence="2" id="KW-0808">Transferase</keyword>
<dbReference type="PANTHER" id="PTHR34203">
    <property type="entry name" value="METHYLTRANSFERASE, FKBM FAMILY PROTEIN"/>
    <property type="match status" value="1"/>
</dbReference>
<dbReference type="Pfam" id="PF05050">
    <property type="entry name" value="Methyltransf_21"/>
    <property type="match status" value="1"/>
</dbReference>
<evidence type="ECO:0000313" key="2">
    <source>
        <dbReference type="EMBL" id="AGJ62316.1"/>
    </source>
</evidence>
<dbReference type="RefSeq" id="WP_015581034.1">
    <property type="nucleotide sequence ID" value="NC_021058.1"/>
</dbReference>
<feature type="domain" description="Methyltransferase FkbM" evidence="1">
    <location>
        <begin position="120"/>
        <end position="273"/>
    </location>
</feature>
<reference evidence="2 3" key="1">
    <citation type="journal article" date="2013" name="Open Biol.">
        <title>Genomics and genetics of Sulfolobus islandicus LAL14/1, a model hyperthermophilic archaeon.</title>
        <authorList>
            <person name="Jaubert C."/>
            <person name="Danioux C."/>
            <person name="Oberto J."/>
            <person name="Cortez D."/>
            <person name="Bize A."/>
            <person name="Krupovic M."/>
            <person name="She Q."/>
            <person name="Forterre P."/>
            <person name="Prangishvili D."/>
            <person name="Sezonov G."/>
        </authorList>
    </citation>
    <scope>NUCLEOTIDE SEQUENCE [LARGE SCALE GENOMIC DNA]</scope>
    <source>
        <strain evidence="2">LAL14/1</strain>
    </source>
</reference>
<dbReference type="GO" id="GO:0008168">
    <property type="term" value="F:methyltransferase activity"/>
    <property type="evidence" value="ECO:0007669"/>
    <property type="project" value="UniProtKB-KW"/>
</dbReference>
<dbReference type="PANTHER" id="PTHR34203:SF15">
    <property type="entry name" value="SLL1173 PROTEIN"/>
    <property type="match status" value="1"/>
</dbReference>
<dbReference type="HOGENOM" id="CLU_1052190_0_0_2"/>
<dbReference type="SUPFAM" id="SSF53335">
    <property type="entry name" value="S-adenosyl-L-methionine-dependent methyltransferases"/>
    <property type="match status" value="1"/>
</dbReference>
<dbReference type="Gene3D" id="3.40.50.150">
    <property type="entry name" value="Vaccinia Virus protein VP39"/>
    <property type="match status" value="1"/>
</dbReference>
<organism>
    <name type="scientific">Saccharolobus islandicus LAL14/1</name>
    <dbReference type="NCBI Taxonomy" id="1241935"/>
    <lineage>
        <taxon>Archaea</taxon>
        <taxon>Thermoproteota</taxon>
        <taxon>Thermoprotei</taxon>
        <taxon>Sulfolobales</taxon>
        <taxon>Sulfolobaceae</taxon>
        <taxon>Saccharolobus</taxon>
    </lineage>
</organism>